<organism evidence="1">
    <name type="scientific">Arundo donax</name>
    <name type="common">Giant reed</name>
    <name type="synonym">Donax arundinaceus</name>
    <dbReference type="NCBI Taxonomy" id="35708"/>
    <lineage>
        <taxon>Eukaryota</taxon>
        <taxon>Viridiplantae</taxon>
        <taxon>Streptophyta</taxon>
        <taxon>Embryophyta</taxon>
        <taxon>Tracheophyta</taxon>
        <taxon>Spermatophyta</taxon>
        <taxon>Magnoliopsida</taxon>
        <taxon>Liliopsida</taxon>
        <taxon>Poales</taxon>
        <taxon>Poaceae</taxon>
        <taxon>PACMAD clade</taxon>
        <taxon>Arundinoideae</taxon>
        <taxon>Arundineae</taxon>
        <taxon>Arundo</taxon>
    </lineage>
</organism>
<protein>
    <submittedName>
        <fullName evidence="1">Uncharacterized protein</fullName>
    </submittedName>
</protein>
<accession>A0A0A9CZ74</accession>
<proteinExistence type="predicted"/>
<reference evidence="1" key="2">
    <citation type="journal article" date="2015" name="Data Brief">
        <title>Shoot transcriptome of the giant reed, Arundo donax.</title>
        <authorList>
            <person name="Barrero R.A."/>
            <person name="Guerrero F.D."/>
            <person name="Moolhuijzen P."/>
            <person name="Goolsby J.A."/>
            <person name="Tidwell J."/>
            <person name="Bellgard S.E."/>
            <person name="Bellgard M.I."/>
        </authorList>
    </citation>
    <scope>NUCLEOTIDE SEQUENCE</scope>
    <source>
        <tissue evidence="1">Shoot tissue taken approximately 20 cm above the soil surface</tissue>
    </source>
</reference>
<sequence length="42" mass="5021">MSILFQFRTVARDSQYDRKLCDATYMYIYNSSNRISLSSVIY</sequence>
<dbReference type="EMBL" id="GBRH01216979">
    <property type="protein sequence ID" value="JAD80916.1"/>
    <property type="molecule type" value="Transcribed_RNA"/>
</dbReference>
<dbReference type="AlphaFoldDB" id="A0A0A9CZ74"/>
<reference evidence="1" key="1">
    <citation type="submission" date="2014-09" db="EMBL/GenBank/DDBJ databases">
        <authorList>
            <person name="Magalhaes I.L.F."/>
            <person name="Oliveira U."/>
            <person name="Santos F.R."/>
            <person name="Vidigal T.H.D.A."/>
            <person name="Brescovit A.D."/>
            <person name="Santos A.J."/>
        </authorList>
    </citation>
    <scope>NUCLEOTIDE SEQUENCE</scope>
    <source>
        <tissue evidence="1">Shoot tissue taken approximately 20 cm above the soil surface</tissue>
    </source>
</reference>
<evidence type="ECO:0000313" key="1">
    <source>
        <dbReference type="EMBL" id="JAD80916.1"/>
    </source>
</evidence>
<name>A0A0A9CZ74_ARUDO</name>